<evidence type="ECO:0000313" key="1">
    <source>
        <dbReference type="EMBL" id="GBN34518.1"/>
    </source>
</evidence>
<dbReference type="AlphaFoldDB" id="A0A4Y2N502"/>
<comment type="caution">
    <text evidence="1">The sequence shown here is derived from an EMBL/GenBank/DDBJ whole genome shotgun (WGS) entry which is preliminary data.</text>
</comment>
<protein>
    <submittedName>
        <fullName evidence="1">Uncharacterized protein</fullName>
    </submittedName>
</protein>
<dbReference type="Proteomes" id="UP000499080">
    <property type="component" value="Unassembled WGS sequence"/>
</dbReference>
<reference evidence="1 2" key="1">
    <citation type="journal article" date="2019" name="Sci. Rep.">
        <title>Orb-weaving spider Araneus ventricosus genome elucidates the spidroin gene catalogue.</title>
        <authorList>
            <person name="Kono N."/>
            <person name="Nakamura H."/>
            <person name="Ohtoshi R."/>
            <person name="Moran D.A.P."/>
            <person name="Shinohara A."/>
            <person name="Yoshida Y."/>
            <person name="Fujiwara M."/>
            <person name="Mori M."/>
            <person name="Tomita M."/>
            <person name="Arakawa K."/>
        </authorList>
    </citation>
    <scope>NUCLEOTIDE SEQUENCE [LARGE SCALE GENOMIC DNA]</scope>
</reference>
<dbReference type="PANTHER" id="PTHR46114:SF1">
    <property type="entry name" value="ZAD DOMAIN-CONTAINING PROTEIN"/>
    <property type="match status" value="1"/>
</dbReference>
<evidence type="ECO:0000313" key="2">
    <source>
        <dbReference type="Proteomes" id="UP000499080"/>
    </source>
</evidence>
<name>A0A4Y2N502_ARAVE</name>
<dbReference type="OrthoDB" id="6721348at2759"/>
<dbReference type="PANTHER" id="PTHR46114">
    <property type="entry name" value="APPLE DOMAIN-CONTAINING PROTEIN"/>
    <property type="match status" value="1"/>
</dbReference>
<gene>
    <name evidence="1" type="ORF">AVEN_7101_1</name>
</gene>
<proteinExistence type="predicted"/>
<organism evidence="1 2">
    <name type="scientific">Araneus ventricosus</name>
    <name type="common">Orbweaver spider</name>
    <name type="synonym">Epeira ventricosa</name>
    <dbReference type="NCBI Taxonomy" id="182803"/>
    <lineage>
        <taxon>Eukaryota</taxon>
        <taxon>Metazoa</taxon>
        <taxon>Ecdysozoa</taxon>
        <taxon>Arthropoda</taxon>
        <taxon>Chelicerata</taxon>
        <taxon>Arachnida</taxon>
        <taxon>Araneae</taxon>
        <taxon>Araneomorphae</taxon>
        <taxon>Entelegynae</taxon>
        <taxon>Araneoidea</taxon>
        <taxon>Araneidae</taxon>
        <taxon>Araneus</taxon>
    </lineage>
</organism>
<keyword evidence="2" id="KW-1185">Reference proteome</keyword>
<dbReference type="EMBL" id="BGPR01008554">
    <property type="protein sequence ID" value="GBN34518.1"/>
    <property type="molecule type" value="Genomic_DNA"/>
</dbReference>
<accession>A0A4Y2N502</accession>
<sequence length="210" mass="23312">MHQLSTEKIKAGIFDDPQIRQLIKDPAFLNSMNEAERKAWTSFVADVGNFLGKRKAENWQKLMPYVISGHQIHMKSAQNTPAPKQLLACAIHKYFAGDSCFIFRPWIRVFGNTIGSETAFSYLQEFVVPPVGGACVRATTVKHMTSHGGQFQGGGIFTDGGVTGHRPRPVVEAHDEQAVLQDGQAHRVHVACTRKNEGLIFLEKGHNMDL</sequence>